<protein>
    <submittedName>
        <fullName evidence="1">Uncharacterized protein</fullName>
    </submittedName>
</protein>
<evidence type="ECO:0000313" key="1">
    <source>
        <dbReference type="EMBL" id="KAF1928605.1"/>
    </source>
</evidence>
<sequence>MPPWRFPTAPVFQQVTQHHAVCRVVGGVSSLLLHPLLTMIQVSGAEGRQFVSSLRRRTRRASGGGLDCCGGCVRTCRAMLWDRG</sequence>
<dbReference type="AlphaFoldDB" id="A0A6A5RJR4"/>
<name>A0A6A5RJR4_9PLEO</name>
<keyword evidence="2" id="KW-1185">Reference proteome</keyword>
<dbReference type="Proteomes" id="UP000800082">
    <property type="component" value="Unassembled WGS sequence"/>
</dbReference>
<dbReference type="RefSeq" id="XP_033448853.1">
    <property type="nucleotide sequence ID" value="XM_033587570.1"/>
</dbReference>
<accession>A0A6A5RJR4</accession>
<dbReference type="GeneID" id="54345216"/>
<reference evidence="1" key="1">
    <citation type="journal article" date="2020" name="Stud. Mycol.">
        <title>101 Dothideomycetes genomes: a test case for predicting lifestyles and emergence of pathogens.</title>
        <authorList>
            <person name="Haridas S."/>
            <person name="Albert R."/>
            <person name="Binder M."/>
            <person name="Bloem J."/>
            <person name="Labutti K."/>
            <person name="Salamov A."/>
            <person name="Andreopoulos B."/>
            <person name="Baker S."/>
            <person name="Barry K."/>
            <person name="Bills G."/>
            <person name="Bluhm B."/>
            <person name="Cannon C."/>
            <person name="Castanera R."/>
            <person name="Culley D."/>
            <person name="Daum C."/>
            <person name="Ezra D."/>
            <person name="Gonzalez J."/>
            <person name="Henrissat B."/>
            <person name="Kuo A."/>
            <person name="Liang C."/>
            <person name="Lipzen A."/>
            <person name="Lutzoni F."/>
            <person name="Magnuson J."/>
            <person name="Mondo S."/>
            <person name="Nolan M."/>
            <person name="Ohm R."/>
            <person name="Pangilinan J."/>
            <person name="Park H.-J."/>
            <person name="Ramirez L."/>
            <person name="Alfaro M."/>
            <person name="Sun H."/>
            <person name="Tritt A."/>
            <person name="Yoshinaga Y."/>
            <person name="Zwiers L.-H."/>
            <person name="Turgeon B."/>
            <person name="Goodwin S."/>
            <person name="Spatafora J."/>
            <person name="Crous P."/>
            <person name="Grigoriev I."/>
        </authorList>
    </citation>
    <scope>NUCLEOTIDE SEQUENCE</scope>
    <source>
        <strain evidence="1">CBS 183.55</strain>
    </source>
</reference>
<proteinExistence type="predicted"/>
<organism evidence="1 2">
    <name type="scientific">Didymella exigua CBS 183.55</name>
    <dbReference type="NCBI Taxonomy" id="1150837"/>
    <lineage>
        <taxon>Eukaryota</taxon>
        <taxon>Fungi</taxon>
        <taxon>Dikarya</taxon>
        <taxon>Ascomycota</taxon>
        <taxon>Pezizomycotina</taxon>
        <taxon>Dothideomycetes</taxon>
        <taxon>Pleosporomycetidae</taxon>
        <taxon>Pleosporales</taxon>
        <taxon>Pleosporineae</taxon>
        <taxon>Didymellaceae</taxon>
        <taxon>Didymella</taxon>
    </lineage>
</organism>
<evidence type="ECO:0000313" key="2">
    <source>
        <dbReference type="Proteomes" id="UP000800082"/>
    </source>
</evidence>
<gene>
    <name evidence="1" type="ORF">M421DRAFT_150645</name>
</gene>
<dbReference type="EMBL" id="ML978968">
    <property type="protein sequence ID" value="KAF1928605.1"/>
    <property type="molecule type" value="Genomic_DNA"/>
</dbReference>